<keyword evidence="2" id="KW-1185">Reference proteome</keyword>
<evidence type="ECO:0000313" key="1">
    <source>
        <dbReference type="EMBL" id="KHJ84733.1"/>
    </source>
</evidence>
<proteinExistence type="predicted"/>
<dbReference type="EMBL" id="KN567047">
    <property type="protein sequence ID" value="KHJ84733.1"/>
    <property type="molecule type" value="Genomic_DNA"/>
</dbReference>
<evidence type="ECO:0000313" key="2">
    <source>
        <dbReference type="Proteomes" id="UP000053660"/>
    </source>
</evidence>
<organism evidence="1 2">
    <name type="scientific">Oesophagostomum dentatum</name>
    <name type="common">Nodular worm</name>
    <dbReference type="NCBI Taxonomy" id="61180"/>
    <lineage>
        <taxon>Eukaryota</taxon>
        <taxon>Metazoa</taxon>
        <taxon>Ecdysozoa</taxon>
        <taxon>Nematoda</taxon>
        <taxon>Chromadorea</taxon>
        <taxon>Rhabditida</taxon>
        <taxon>Rhabditina</taxon>
        <taxon>Rhabditomorpha</taxon>
        <taxon>Strongyloidea</taxon>
        <taxon>Strongylidae</taxon>
        <taxon>Oesophagostomum</taxon>
    </lineage>
</organism>
<reference evidence="1 2" key="1">
    <citation type="submission" date="2014-03" db="EMBL/GenBank/DDBJ databases">
        <title>Draft genome of the hookworm Oesophagostomum dentatum.</title>
        <authorList>
            <person name="Mitreva M."/>
        </authorList>
    </citation>
    <scope>NUCLEOTIDE SEQUENCE [LARGE SCALE GENOMIC DNA]</scope>
    <source>
        <strain evidence="1 2">OD-Hann</strain>
    </source>
</reference>
<name>A0A0B1SHD9_OESDE</name>
<dbReference type="OrthoDB" id="5837919at2759"/>
<sequence>MTRKPACYYDRLLGGLLQQRSTVTCETKCFKWQQILNNSGTYSTMTFRDCYDRMFDVSNPATPAIPEHNFCTAGE</sequence>
<gene>
    <name evidence="1" type="ORF">OESDEN_15550</name>
</gene>
<protein>
    <submittedName>
        <fullName evidence="1">Uncharacterized protein</fullName>
    </submittedName>
</protein>
<accession>A0A0B1SHD9</accession>
<dbReference type="AlphaFoldDB" id="A0A0B1SHD9"/>
<feature type="non-terminal residue" evidence="1">
    <location>
        <position position="75"/>
    </location>
</feature>
<dbReference type="Proteomes" id="UP000053660">
    <property type="component" value="Unassembled WGS sequence"/>
</dbReference>